<accession>A0A2R7Y5K3</accession>
<dbReference type="InterPro" id="IPR011856">
    <property type="entry name" value="tRNA_endonuc-like_dom_sf"/>
</dbReference>
<dbReference type="GO" id="GO:0005737">
    <property type="term" value="C:cytoplasm"/>
    <property type="evidence" value="ECO:0007669"/>
    <property type="project" value="UniProtKB-SubCell"/>
</dbReference>
<evidence type="ECO:0000256" key="4">
    <source>
        <dbReference type="ARBA" id="ARBA00022801"/>
    </source>
</evidence>
<dbReference type="InterPro" id="IPR048301">
    <property type="entry name" value="NucS_C"/>
</dbReference>
<reference evidence="9 10" key="1">
    <citation type="journal article" date="2018" name="Syst. Appl. Microbiol.">
        <title>A new symbiotic nanoarchaeote (Candidatus Nanoclepta minutus) and its host (Zestosphaera tikiterensis gen. nov., sp. nov.) from a New Zealand hot spring.</title>
        <authorList>
            <person name="St John E."/>
            <person name="Liu Y."/>
            <person name="Podar M."/>
            <person name="Stott M.B."/>
            <person name="Meneghin J."/>
            <person name="Chen Z."/>
            <person name="Lagutin K."/>
            <person name="Mitchell K."/>
            <person name="Reysenbach A.L."/>
        </authorList>
    </citation>
    <scope>NUCLEOTIDE SEQUENCE [LARGE SCALE GENOMIC DNA]</scope>
    <source>
        <strain evidence="9">NZ3</strain>
    </source>
</reference>
<feature type="domain" description="Endonuclease NucS N-terminal PH-like" evidence="8">
    <location>
        <begin position="26"/>
        <end position="108"/>
    </location>
</feature>
<dbReference type="CDD" id="cd22341">
    <property type="entry name" value="NucS-like"/>
    <property type="match status" value="1"/>
</dbReference>
<evidence type="ECO:0000259" key="7">
    <source>
        <dbReference type="Pfam" id="PF01939"/>
    </source>
</evidence>
<evidence type="ECO:0000256" key="2">
    <source>
        <dbReference type="ARBA" id="ARBA00022722"/>
    </source>
</evidence>
<keyword evidence="1 6" id="KW-0963">Cytoplasm</keyword>
<comment type="function">
    <text evidence="6">Cleaves both 3' and 5' ssDNA extremities of branched DNA structures.</text>
</comment>
<keyword evidence="3 6" id="KW-0255">Endonuclease</keyword>
<sequence length="240" mass="26706">MNGKTLFRGSVGVKDLREFIVKWFKRATIVLVGACEIIYEGRASSKAGKATRLIIIKEDGTVLVHESRGREPINWQPNSTITVELVNDVMTLKAVRLKPKEVLKINMSLTDEVEALVVSLGSGKFEISGTEEELVEYLARNPTLIGEGVELVSREVITPYGRIDLIFRDRLGSLILVEVKRGVADVDAAFQLKRYVDYYKSLGIDEVVGVLVAPEATPNARKILSQYGFKLKNINLSDVR</sequence>
<dbReference type="InterPro" id="IPR048302">
    <property type="entry name" value="NucS_N"/>
</dbReference>
<dbReference type="InterPro" id="IPR002793">
    <property type="entry name" value="Endonuclease_NucS"/>
</dbReference>
<evidence type="ECO:0000256" key="5">
    <source>
        <dbReference type="ARBA" id="ARBA00023125"/>
    </source>
</evidence>
<comment type="similarity">
    <text evidence="6">Belongs to the NucS endonuclease family.</text>
</comment>
<comment type="subcellular location">
    <subcellularLocation>
        <location evidence="6">Cytoplasm</location>
    </subcellularLocation>
</comment>
<comment type="caution">
    <text evidence="9">The sequence shown here is derived from an EMBL/GenBank/DDBJ whole genome shotgun (WGS) entry which is preliminary data.</text>
</comment>
<dbReference type="InterPro" id="IPR049173">
    <property type="entry name" value="NucS_N_sf"/>
</dbReference>
<evidence type="ECO:0000256" key="3">
    <source>
        <dbReference type="ARBA" id="ARBA00022759"/>
    </source>
</evidence>
<evidence type="ECO:0000256" key="6">
    <source>
        <dbReference type="HAMAP-Rule" id="MF_00722"/>
    </source>
</evidence>
<evidence type="ECO:0000256" key="1">
    <source>
        <dbReference type="ARBA" id="ARBA00022490"/>
    </source>
</evidence>
<gene>
    <name evidence="6" type="primary">nucS</name>
    <name evidence="9" type="ORF">B7O98_05100</name>
</gene>
<name>A0A2R7Y5K3_9CREN</name>
<proteinExistence type="inferred from homology"/>
<dbReference type="Proteomes" id="UP000244093">
    <property type="component" value="Unassembled WGS sequence"/>
</dbReference>
<feature type="domain" description="Endonuclease NucS C-terminal" evidence="7">
    <location>
        <begin position="131"/>
        <end position="235"/>
    </location>
</feature>
<dbReference type="Gene3D" id="3.40.1350.10">
    <property type="match status" value="1"/>
</dbReference>
<evidence type="ECO:0000313" key="10">
    <source>
        <dbReference type="Proteomes" id="UP000244093"/>
    </source>
</evidence>
<dbReference type="Gene3D" id="2.70.180.20">
    <property type="match status" value="1"/>
</dbReference>
<dbReference type="EMBL" id="NBVN01000003">
    <property type="protein sequence ID" value="PUA32816.1"/>
    <property type="molecule type" value="Genomic_DNA"/>
</dbReference>
<dbReference type="AlphaFoldDB" id="A0A2R7Y5K3"/>
<organism evidence="9 10">
    <name type="scientific">Zestosphaera tikiterensis</name>
    <dbReference type="NCBI Taxonomy" id="1973259"/>
    <lineage>
        <taxon>Archaea</taxon>
        <taxon>Thermoproteota</taxon>
        <taxon>Thermoprotei</taxon>
        <taxon>Desulfurococcales</taxon>
        <taxon>Desulfurococcaceae</taxon>
        <taxon>Zestosphaera</taxon>
    </lineage>
</organism>
<dbReference type="Pfam" id="PF21003">
    <property type="entry name" value="NucS_N"/>
    <property type="match status" value="1"/>
</dbReference>
<evidence type="ECO:0000313" key="9">
    <source>
        <dbReference type="EMBL" id="PUA32816.1"/>
    </source>
</evidence>
<dbReference type="PANTHER" id="PTHR38814">
    <property type="entry name" value="ENDONUCLEASE NUCS"/>
    <property type="match status" value="1"/>
</dbReference>
<protein>
    <recommendedName>
        <fullName evidence="6">Endonuclease NucS</fullName>
        <ecNumber evidence="6">3.1.-.-</ecNumber>
    </recommendedName>
</protein>
<keyword evidence="2 6" id="KW-0540">Nuclease</keyword>
<dbReference type="GO" id="GO:0000014">
    <property type="term" value="F:single-stranded DNA endodeoxyribonuclease activity"/>
    <property type="evidence" value="ECO:0007669"/>
    <property type="project" value="UniProtKB-UniRule"/>
</dbReference>
<keyword evidence="5 6" id="KW-0238">DNA-binding</keyword>
<dbReference type="PANTHER" id="PTHR38814:SF1">
    <property type="entry name" value="ENDONUCLEASE NUCS"/>
    <property type="match status" value="1"/>
</dbReference>
<evidence type="ECO:0000259" key="8">
    <source>
        <dbReference type="Pfam" id="PF21003"/>
    </source>
</evidence>
<dbReference type="EC" id="3.1.-.-" evidence="6"/>
<dbReference type="Pfam" id="PF01939">
    <property type="entry name" value="NucS_C"/>
    <property type="match status" value="1"/>
</dbReference>
<dbReference type="HAMAP" id="MF_00722">
    <property type="entry name" value="NucS"/>
    <property type="match status" value="1"/>
</dbReference>
<dbReference type="GO" id="GO:0003677">
    <property type="term" value="F:DNA binding"/>
    <property type="evidence" value="ECO:0007669"/>
    <property type="project" value="UniProtKB-KW"/>
</dbReference>
<keyword evidence="4 6" id="KW-0378">Hydrolase</keyword>